<keyword evidence="2" id="KW-1185">Reference proteome</keyword>
<dbReference type="EMBL" id="FRAS01000025">
    <property type="protein sequence ID" value="SHL90735.1"/>
    <property type="molecule type" value="Genomic_DNA"/>
</dbReference>
<proteinExistence type="predicted"/>
<protein>
    <submittedName>
        <fullName evidence="1">Uncharacterized protein</fullName>
    </submittedName>
</protein>
<evidence type="ECO:0000313" key="1">
    <source>
        <dbReference type="EMBL" id="SHL90735.1"/>
    </source>
</evidence>
<evidence type="ECO:0000313" key="2">
    <source>
        <dbReference type="Proteomes" id="UP000183947"/>
    </source>
</evidence>
<dbReference type="OrthoDB" id="9788659at2"/>
<sequence>MTILSSEEFKQHCAVSWKQLIDQLFPAGVPAHAEWTDIPEVVRVLNHMCAIPSINALFLPHSGWLEIYGAFPGKESGQIELETNADPHHSQRRVCRVAKLTFESFDNPDDYQFSYFRIQTAPLAILHNEYMMPGNMQEEVTELGPGEYASRSIWDNRLDNDDAPLPHAARHIVRILGGSMVLVQKMGNYAQASGTDDGFHEEFSEDEFREMMASCNRDYTRG</sequence>
<accession>A0A1M7EG24</accession>
<dbReference type="STRING" id="1121959.SAMN02746009_03599"/>
<reference evidence="2" key="1">
    <citation type="submission" date="2016-11" db="EMBL/GenBank/DDBJ databases">
        <authorList>
            <person name="Varghese N."/>
            <person name="Submissions S."/>
        </authorList>
    </citation>
    <scope>NUCLEOTIDE SEQUENCE [LARGE SCALE GENOMIC DNA]</scope>
    <source>
        <strain evidence="2">DSM 18569</strain>
    </source>
</reference>
<name>A0A1M7EG24_9BACT</name>
<dbReference type="AlphaFoldDB" id="A0A1M7EG24"/>
<organism evidence="1 2">
    <name type="scientific">Hymenobacter psychrotolerans DSM 18569</name>
    <dbReference type="NCBI Taxonomy" id="1121959"/>
    <lineage>
        <taxon>Bacteria</taxon>
        <taxon>Pseudomonadati</taxon>
        <taxon>Bacteroidota</taxon>
        <taxon>Cytophagia</taxon>
        <taxon>Cytophagales</taxon>
        <taxon>Hymenobacteraceae</taxon>
        <taxon>Hymenobacter</taxon>
    </lineage>
</organism>
<dbReference type="Proteomes" id="UP000183947">
    <property type="component" value="Unassembled WGS sequence"/>
</dbReference>
<gene>
    <name evidence="1" type="ORF">SAMN02746009_03599</name>
</gene>
<dbReference type="RefSeq" id="WP_073288108.1">
    <property type="nucleotide sequence ID" value="NZ_FRAS01000025.1"/>
</dbReference>